<sequence>MAPEAEEATTPAEAPRAAVGNSGAPVLRFEAWEGPLDLLLELARAQRVDLGRISVTELATQFVAVLDAAIARRAVPLSRLAEWTIMAAWLLVLRSRLLLPAGTAESAAAEREAADLRRRLADREAARRLADWLERRPQLGRDIFARGTAEPEAAGEPAADVTELLRACLKLLQVPMRERVYRPRPPLLWRVPDALDRLRALLPDLPEGATLEQLLPPAPAGEGAALWRRSALASTLLAGLELTREGSVRLEQDLAFEAIQVSPGAPSRPGCAVAR</sequence>
<evidence type="ECO:0000313" key="3">
    <source>
        <dbReference type="Proteomes" id="UP000295096"/>
    </source>
</evidence>
<gene>
    <name evidence="2" type="ORF">E2C06_34695</name>
</gene>
<dbReference type="Proteomes" id="UP000295096">
    <property type="component" value="Unassembled WGS sequence"/>
</dbReference>
<evidence type="ECO:0000256" key="1">
    <source>
        <dbReference type="ARBA" id="ARBA00044777"/>
    </source>
</evidence>
<comment type="caution">
    <text evidence="2">The sequence shown here is derived from an EMBL/GenBank/DDBJ whole genome shotgun (WGS) entry which is preliminary data.</text>
</comment>
<dbReference type="EMBL" id="SMSJ01000163">
    <property type="protein sequence ID" value="TDH58038.1"/>
    <property type="molecule type" value="Genomic_DNA"/>
</dbReference>
<protein>
    <recommendedName>
        <fullName evidence="1">Segregation and condensation protein A</fullName>
    </recommendedName>
</protein>
<organism evidence="2 3">
    <name type="scientific">Dankookia rubra</name>
    <dbReference type="NCBI Taxonomy" id="1442381"/>
    <lineage>
        <taxon>Bacteria</taxon>
        <taxon>Pseudomonadati</taxon>
        <taxon>Pseudomonadota</taxon>
        <taxon>Alphaproteobacteria</taxon>
        <taxon>Acetobacterales</taxon>
        <taxon>Roseomonadaceae</taxon>
        <taxon>Dankookia</taxon>
    </lineage>
</organism>
<reference evidence="2 3" key="1">
    <citation type="journal article" date="2016" name="J. Microbiol.">
        <title>Dankookia rubra gen. nov., sp. nov., an alphaproteobacterium isolated from sediment of a shallow stream.</title>
        <authorList>
            <person name="Kim W.H."/>
            <person name="Kim D.H."/>
            <person name="Kang K."/>
            <person name="Ahn T.Y."/>
        </authorList>
    </citation>
    <scope>NUCLEOTIDE SEQUENCE [LARGE SCALE GENOMIC DNA]</scope>
    <source>
        <strain evidence="2 3">JCM30602</strain>
    </source>
</reference>
<name>A0A4R5Q6H4_9PROT</name>
<dbReference type="Gene3D" id="6.10.250.2410">
    <property type="match status" value="1"/>
</dbReference>
<dbReference type="RefSeq" id="WP_133293111.1">
    <property type="nucleotide sequence ID" value="NZ_SMSJ01000163.1"/>
</dbReference>
<keyword evidence="3" id="KW-1185">Reference proteome</keyword>
<evidence type="ECO:0000313" key="2">
    <source>
        <dbReference type="EMBL" id="TDH58038.1"/>
    </source>
</evidence>
<dbReference type="OrthoDB" id="7281541at2"/>
<dbReference type="PANTHER" id="PTHR33969">
    <property type="entry name" value="SEGREGATION AND CONDENSATION PROTEIN A"/>
    <property type="match status" value="1"/>
</dbReference>
<dbReference type="PANTHER" id="PTHR33969:SF2">
    <property type="entry name" value="SEGREGATION AND CONDENSATION PROTEIN A"/>
    <property type="match status" value="1"/>
</dbReference>
<proteinExistence type="predicted"/>
<accession>A0A4R5Q6H4</accession>
<dbReference type="AlphaFoldDB" id="A0A4R5Q6H4"/>
<dbReference type="InterPro" id="IPR003768">
    <property type="entry name" value="ScpA"/>
</dbReference>